<dbReference type="EnsemblMetazoa" id="GMOY003806-RA">
    <property type="protein sequence ID" value="GMOY003806-PA"/>
    <property type="gene ID" value="GMOY003806"/>
</dbReference>
<dbReference type="AlphaFoldDB" id="A0A1B0FJ11"/>
<reference evidence="2" key="1">
    <citation type="submission" date="2020-05" db="UniProtKB">
        <authorList>
            <consortium name="EnsemblMetazoa"/>
        </authorList>
    </citation>
    <scope>IDENTIFICATION</scope>
    <source>
        <strain evidence="2">Yale</strain>
    </source>
</reference>
<sequence>MEALNYSLSLILVLSLCHVCIAWPTRYIRAIDDDLTAIQLDDEDLNPVNAEGNVMGIIVNLITACTGHFWGSKLLTIF</sequence>
<keyword evidence="3" id="KW-1185">Reference proteome</keyword>
<proteinExistence type="predicted"/>
<feature type="chain" id="PRO_5008407495" evidence="1">
    <location>
        <begin position="23"/>
        <end position="78"/>
    </location>
</feature>
<evidence type="ECO:0000313" key="3">
    <source>
        <dbReference type="Proteomes" id="UP000092444"/>
    </source>
</evidence>
<dbReference type="Proteomes" id="UP000092444">
    <property type="component" value="Unassembled WGS sequence"/>
</dbReference>
<evidence type="ECO:0000313" key="2">
    <source>
        <dbReference type="EnsemblMetazoa" id="GMOY003806-PA"/>
    </source>
</evidence>
<feature type="signal peptide" evidence="1">
    <location>
        <begin position="1"/>
        <end position="22"/>
    </location>
</feature>
<evidence type="ECO:0000256" key="1">
    <source>
        <dbReference type="SAM" id="SignalP"/>
    </source>
</evidence>
<dbReference type="VEuPathDB" id="VectorBase:GMOY003806"/>
<accession>A0A1B0FJ11</accession>
<organism evidence="2 3">
    <name type="scientific">Glossina morsitans morsitans</name>
    <name type="common">Savannah tsetse fly</name>
    <dbReference type="NCBI Taxonomy" id="37546"/>
    <lineage>
        <taxon>Eukaryota</taxon>
        <taxon>Metazoa</taxon>
        <taxon>Ecdysozoa</taxon>
        <taxon>Arthropoda</taxon>
        <taxon>Hexapoda</taxon>
        <taxon>Insecta</taxon>
        <taxon>Pterygota</taxon>
        <taxon>Neoptera</taxon>
        <taxon>Endopterygota</taxon>
        <taxon>Diptera</taxon>
        <taxon>Brachycera</taxon>
        <taxon>Muscomorpha</taxon>
        <taxon>Hippoboscoidea</taxon>
        <taxon>Glossinidae</taxon>
        <taxon>Glossina</taxon>
    </lineage>
</organism>
<dbReference type="EMBL" id="CCAG010013589">
    <property type="status" value="NOT_ANNOTATED_CDS"/>
    <property type="molecule type" value="Genomic_DNA"/>
</dbReference>
<name>A0A1B0FJ11_GLOMM</name>
<protein>
    <submittedName>
        <fullName evidence="2">Uncharacterized protein</fullName>
    </submittedName>
</protein>
<keyword evidence="1" id="KW-0732">Signal</keyword>